<sequence length="118" mass="13451">FYYRRRRSNSRNRGSLICSSIRVVIPFRSSFGLVIVLPGRVLEPEDEAWLQLEVEESRVDEPKLGKPELDKLEVGFDHVKLPGRIGFFPGCSLENYGFLDSCFDSESYGSDCFGFDFG</sequence>
<name>A0A699T285_TANCI</name>
<dbReference type="AlphaFoldDB" id="A0A699T285"/>
<accession>A0A699T285</accession>
<proteinExistence type="predicted"/>
<comment type="caution">
    <text evidence="1">The sequence shown here is derived from an EMBL/GenBank/DDBJ whole genome shotgun (WGS) entry which is preliminary data.</text>
</comment>
<protein>
    <submittedName>
        <fullName evidence="1">Uncharacterized protein</fullName>
    </submittedName>
</protein>
<evidence type="ECO:0000313" key="1">
    <source>
        <dbReference type="EMBL" id="GFD03046.1"/>
    </source>
</evidence>
<feature type="non-terminal residue" evidence="1">
    <location>
        <position position="1"/>
    </location>
</feature>
<reference evidence="1" key="1">
    <citation type="journal article" date="2019" name="Sci. Rep.">
        <title>Draft genome of Tanacetum cinerariifolium, the natural source of mosquito coil.</title>
        <authorList>
            <person name="Yamashiro T."/>
            <person name="Shiraishi A."/>
            <person name="Satake H."/>
            <person name="Nakayama K."/>
        </authorList>
    </citation>
    <scope>NUCLEOTIDE SEQUENCE</scope>
</reference>
<organism evidence="1">
    <name type="scientific">Tanacetum cinerariifolium</name>
    <name type="common">Dalmatian daisy</name>
    <name type="synonym">Chrysanthemum cinerariifolium</name>
    <dbReference type="NCBI Taxonomy" id="118510"/>
    <lineage>
        <taxon>Eukaryota</taxon>
        <taxon>Viridiplantae</taxon>
        <taxon>Streptophyta</taxon>
        <taxon>Embryophyta</taxon>
        <taxon>Tracheophyta</taxon>
        <taxon>Spermatophyta</taxon>
        <taxon>Magnoliopsida</taxon>
        <taxon>eudicotyledons</taxon>
        <taxon>Gunneridae</taxon>
        <taxon>Pentapetalae</taxon>
        <taxon>asterids</taxon>
        <taxon>campanulids</taxon>
        <taxon>Asterales</taxon>
        <taxon>Asteraceae</taxon>
        <taxon>Asteroideae</taxon>
        <taxon>Anthemideae</taxon>
        <taxon>Anthemidinae</taxon>
        <taxon>Tanacetum</taxon>
    </lineage>
</organism>
<dbReference type="EMBL" id="BKCJ011202262">
    <property type="protein sequence ID" value="GFD03046.1"/>
    <property type="molecule type" value="Genomic_DNA"/>
</dbReference>
<gene>
    <name evidence="1" type="ORF">Tci_875015</name>
</gene>